<name>A0ABP3YAH6_9BACT</name>
<evidence type="ECO:0000313" key="2">
    <source>
        <dbReference type="EMBL" id="GAA0877179.1"/>
    </source>
</evidence>
<accession>A0ABP3YAH6</accession>
<dbReference type="EMBL" id="BAAAFI010000001">
    <property type="protein sequence ID" value="GAA0877179.1"/>
    <property type="molecule type" value="Genomic_DNA"/>
</dbReference>
<evidence type="ECO:0008006" key="4">
    <source>
        <dbReference type="Google" id="ProtNLM"/>
    </source>
</evidence>
<dbReference type="NCBIfam" id="NF033487">
    <property type="entry name" value="Lacal_2735_fam"/>
    <property type="match status" value="1"/>
</dbReference>
<comment type="caution">
    <text evidence="2">The sequence shown here is derived from an EMBL/GenBank/DDBJ whole genome shotgun (WGS) entry which is preliminary data.</text>
</comment>
<dbReference type="Proteomes" id="UP001500469">
    <property type="component" value="Unassembled WGS sequence"/>
</dbReference>
<dbReference type="InterPro" id="IPR045493">
    <property type="entry name" value="DUF6435"/>
</dbReference>
<evidence type="ECO:0000256" key="1">
    <source>
        <dbReference type="SAM" id="Coils"/>
    </source>
</evidence>
<keyword evidence="3" id="KW-1185">Reference proteome</keyword>
<protein>
    <recommendedName>
        <fullName evidence="4">Lacal_2735 family protein</fullName>
    </recommendedName>
</protein>
<reference evidence="3" key="1">
    <citation type="journal article" date="2019" name="Int. J. Syst. Evol. Microbiol.">
        <title>The Global Catalogue of Microorganisms (GCM) 10K type strain sequencing project: providing services to taxonomists for standard genome sequencing and annotation.</title>
        <authorList>
            <consortium name="The Broad Institute Genomics Platform"/>
            <consortium name="The Broad Institute Genome Sequencing Center for Infectious Disease"/>
            <person name="Wu L."/>
            <person name="Ma J."/>
        </authorList>
    </citation>
    <scope>NUCLEOTIDE SEQUENCE [LARGE SCALE GENOMIC DNA]</scope>
    <source>
        <strain evidence="3">JCM 16112</strain>
    </source>
</reference>
<dbReference type="Pfam" id="PF20027">
    <property type="entry name" value="DUF6435"/>
    <property type="match status" value="1"/>
</dbReference>
<keyword evidence="1" id="KW-0175">Coiled coil</keyword>
<dbReference type="RefSeq" id="WP_343847875.1">
    <property type="nucleotide sequence ID" value="NZ_BAAAFI010000001.1"/>
</dbReference>
<proteinExistence type="predicted"/>
<evidence type="ECO:0000313" key="3">
    <source>
        <dbReference type="Proteomes" id="UP001500469"/>
    </source>
</evidence>
<gene>
    <name evidence="2" type="ORF">GCM10009119_01470</name>
</gene>
<organism evidence="2 3">
    <name type="scientific">Algoriphagus jejuensis</name>
    <dbReference type="NCBI Taxonomy" id="419934"/>
    <lineage>
        <taxon>Bacteria</taxon>
        <taxon>Pseudomonadati</taxon>
        <taxon>Bacteroidota</taxon>
        <taxon>Cytophagia</taxon>
        <taxon>Cytophagales</taxon>
        <taxon>Cyclobacteriaceae</taxon>
        <taxon>Algoriphagus</taxon>
    </lineage>
</organism>
<feature type="coiled-coil region" evidence="1">
    <location>
        <begin position="10"/>
        <end position="56"/>
    </location>
</feature>
<sequence length="60" mass="7115">MFSFFKKNPIHALENKRKKLLEEAMQVQRSGDLRLYAVKMEAINELETELETLRSKDSKM</sequence>